<evidence type="ECO:0000256" key="5">
    <source>
        <dbReference type="ARBA" id="ARBA00007417"/>
    </source>
</evidence>
<dbReference type="PANTHER" id="PTHR38011">
    <property type="entry name" value="DIHYDROFOLATE REDUCTASE FAMILY PROTEIN (AFU_ORTHOLOGUE AFUA_8G06820)"/>
    <property type="match status" value="1"/>
</dbReference>
<dbReference type="InterPro" id="IPR050765">
    <property type="entry name" value="Riboflavin_Biosynth_HTPR"/>
</dbReference>
<dbReference type="InterPro" id="IPR004794">
    <property type="entry name" value="Eubact_RibD"/>
</dbReference>
<dbReference type="HOGENOM" id="CLU_036590_1_1_5"/>
<evidence type="ECO:0000256" key="3">
    <source>
        <dbReference type="ARBA" id="ARBA00004910"/>
    </source>
</evidence>
<dbReference type="InterPro" id="IPR016192">
    <property type="entry name" value="APOBEC/CMP_deaminase_Zn-bd"/>
</dbReference>
<evidence type="ECO:0000256" key="13">
    <source>
        <dbReference type="PIRSR" id="PIRSR006769-1"/>
    </source>
</evidence>
<evidence type="ECO:0000256" key="8">
    <source>
        <dbReference type="ARBA" id="ARBA00022833"/>
    </source>
</evidence>
<gene>
    <name evidence="17" type="ORF">PU1002_01180</name>
</gene>
<dbReference type="PIRSF" id="PIRSF006769">
    <property type="entry name" value="RibD"/>
    <property type="match status" value="1"/>
</dbReference>
<dbReference type="NCBIfam" id="TIGR00326">
    <property type="entry name" value="eubact_ribD"/>
    <property type="match status" value="1"/>
</dbReference>
<dbReference type="GO" id="GO:0008270">
    <property type="term" value="F:zinc ion binding"/>
    <property type="evidence" value="ECO:0007669"/>
    <property type="project" value="InterPro"/>
</dbReference>
<comment type="caution">
    <text evidence="17">The sequence shown here is derived from an EMBL/GenBank/DDBJ whole genome shotgun (WGS) entry which is preliminary data.</text>
</comment>
<feature type="binding site" evidence="15">
    <location>
        <position position="84"/>
    </location>
    <ligand>
        <name>Zn(2+)</name>
        <dbReference type="ChEBI" id="CHEBI:29105"/>
        <note>catalytic</note>
    </ligand>
</feature>
<keyword evidence="7 12" id="KW-0479">Metal-binding</keyword>
<dbReference type="EC" id="1.1.1.193" evidence="12"/>
<organism evidence="17 18">
    <name type="scientific">Pelagibacter ubique (strain HTCC1002)</name>
    <dbReference type="NCBI Taxonomy" id="314261"/>
    <lineage>
        <taxon>Bacteria</taxon>
        <taxon>Pseudomonadati</taxon>
        <taxon>Pseudomonadota</taxon>
        <taxon>Alphaproteobacteria</taxon>
        <taxon>Candidatus Pelagibacterales</taxon>
        <taxon>Candidatus Pelagibacteraceae</taxon>
        <taxon>Candidatus Pelagibacter</taxon>
    </lineage>
</organism>
<keyword evidence="10 12" id="KW-0560">Oxidoreductase</keyword>
<feature type="active site" description="Proton donor" evidence="13">
    <location>
        <position position="61"/>
    </location>
</feature>
<dbReference type="SUPFAM" id="SSF53597">
    <property type="entry name" value="Dihydrofolate reductase-like"/>
    <property type="match status" value="1"/>
</dbReference>
<accession>Q1UZ99</accession>
<protein>
    <recommendedName>
        <fullName evidence="12">Riboflavin biosynthesis protein RibD</fullName>
    </recommendedName>
    <domain>
        <recommendedName>
            <fullName evidence="12">Diaminohydroxyphosphoribosylaminopyrimidine deaminase</fullName>
            <shortName evidence="12">DRAP deaminase</shortName>
            <ecNumber evidence="12">3.5.4.26</ecNumber>
        </recommendedName>
        <alternativeName>
            <fullName evidence="12">Riboflavin-specific deaminase</fullName>
        </alternativeName>
    </domain>
    <domain>
        <recommendedName>
            <fullName evidence="12">5-amino-6-(5-phosphoribosylamino)uracil reductase</fullName>
            <ecNumber evidence="12">1.1.1.193</ecNumber>
        </recommendedName>
        <alternativeName>
            <fullName evidence="12">HTP reductase</fullName>
        </alternativeName>
    </domain>
</protein>
<comment type="catalytic activity">
    <reaction evidence="12">
        <text>5-amino-6-(5-phospho-D-ribitylamino)uracil + NADP(+) = 5-amino-6-(5-phospho-D-ribosylamino)uracil + NADPH + H(+)</text>
        <dbReference type="Rhea" id="RHEA:17845"/>
        <dbReference type="ChEBI" id="CHEBI:15378"/>
        <dbReference type="ChEBI" id="CHEBI:57783"/>
        <dbReference type="ChEBI" id="CHEBI:58349"/>
        <dbReference type="ChEBI" id="CHEBI:58421"/>
        <dbReference type="ChEBI" id="CHEBI:58453"/>
        <dbReference type="EC" id="1.1.1.193"/>
    </reaction>
</comment>
<feature type="binding site" evidence="14">
    <location>
        <position position="203"/>
    </location>
    <ligand>
        <name>substrate</name>
    </ligand>
</feature>
<dbReference type="GO" id="GO:0008703">
    <property type="term" value="F:5-amino-6-(5-phosphoribosylamino)uracil reductase activity"/>
    <property type="evidence" value="ECO:0007669"/>
    <property type="project" value="UniProtKB-EC"/>
</dbReference>
<dbReference type="EC" id="3.5.4.26" evidence="12"/>
<comment type="catalytic activity">
    <reaction evidence="12">
        <text>2,5-diamino-6-hydroxy-4-(5-phosphoribosylamino)-pyrimidine + H2O + H(+) = 5-amino-6-(5-phospho-D-ribosylamino)uracil + NH4(+)</text>
        <dbReference type="Rhea" id="RHEA:21868"/>
        <dbReference type="ChEBI" id="CHEBI:15377"/>
        <dbReference type="ChEBI" id="CHEBI:15378"/>
        <dbReference type="ChEBI" id="CHEBI:28938"/>
        <dbReference type="ChEBI" id="CHEBI:58453"/>
        <dbReference type="ChEBI" id="CHEBI:58614"/>
        <dbReference type="EC" id="3.5.4.26"/>
    </reaction>
</comment>
<evidence type="ECO:0000256" key="7">
    <source>
        <dbReference type="ARBA" id="ARBA00022723"/>
    </source>
</evidence>
<comment type="pathway">
    <text evidence="3 12">Cofactor biosynthesis; riboflavin biosynthesis; 5-amino-6-(D-ribitylamino)uracil from GTP: step 3/4.</text>
</comment>
<dbReference type="AlphaFoldDB" id="Q1UZ99"/>
<keyword evidence="11" id="KW-0511">Multifunctional enzyme</keyword>
<evidence type="ECO:0000313" key="17">
    <source>
        <dbReference type="EMBL" id="EAS84292.1"/>
    </source>
</evidence>
<dbReference type="PROSITE" id="PS51747">
    <property type="entry name" value="CYT_DCMP_DEAMINASES_2"/>
    <property type="match status" value="1"/>
</dbReference>
<keyword evidence="12" id="KW-0378">Hydrolase</keyword>
<dbReference type="InterPro" id="IPR002734">
    <property type="entry name" value="RibDG_C"/>
</dbReference>
<proteinExistence type="inferred from homology"/>
<feature type="binding site" evidence="14">
    <location>
        <position position="214"/>
    </location>
    <ligand>
        <name>substrate</name>
    </ligand>
</feature>
<comment type="similarity">
    <text evidence="5 12">In the C-terminal section; belongs to the HTP reductase family.</text>
</comment>
<dbReference type="Gene3D" id="3.40.140.10">
    <property type="entry name" value="Cytidine Deaminase, domain 2"/>
    <property type="match status" value="1"/>
</dbReference>
<evidence type="ECO:0000256" key="1">
    <source>
        <dbReference type="ARBA" id="ARBA00002151"/>
    </source>
</evidence>
<comment type="cofactor">
    <cofactor evidence="12 15">
        <name>Zn(2+)</name>
        <dbReference type="ChEBI" id="CHEBI:29105"/>
    </cofactor>
    <text evidence="12 15">Binds 1 zinc ion.</text>
</comment>
<dbReference type="PANTHER" id="PTHR38011:SF7">
    <property type="entry name" value="2,5-DIAMINO-6-RIBOSYLAMINO-4(3H)-PYRIMIDINONE 5'-PHOSPHATE REDUCTASE"/>
    <property type="match status" value="1"/>
</dbReference>
<keyword evidence="9 12" id="KW-0521">NADP</keyword>
<dbReference type="Gene3D" id="3.40.430.10">
    <property type="entry name" value="Dihydrofolate Reductase, subunit A"/>
    <property type="match status" value="1"/>
</dbReference>
<dbReference type="PROSITE" id="PS00903">
    <property type="entry name" value="CYT_DCMP_DEAMINASES_1"/>
    <property type="match status" value="1"/>
</dbReference>
<evidence type="ECO:0000256" key="6">
    <source>
        <dbReference type="ARBA" id="ARBA00022619"/>
    </source>
</evidence>
<dbReference type="InterPro" id="IPR024072">
    <property type="entry name" value="DHFR-like_dom_sf"/>
</dbReference>
<feature type="binding site" evidence="15">
    <location>
        <position position="59"/>
    </location>
    <ligand>
        <name>Zn(2+)</name>
        <dbReference type="ChEBI" id="CHEBI:29105"/>
        <note>catalytic</note>
    </ligand>
</feature>
<dbReference type="Proteomes" id="UP000005306">
    <property type="component" value="Unassembled WGS sequence"/>
</dbReference>
<evidence type="ECO:0000256" key="4">
    <source>
        <dbReference type="ARBA" id="ARBA00005259"/>
    </source>
</evidence>
<keyword evidence="6 12" id="KW-0686">Riboflavin biosynthesis</keyword>
<feature type="binding site" evidence="14">
    <location>
        <position position="191"/>
    </location>
    <ligand>
        <name>substrate</name>
    </ligand>
</feature>
<dbReference type="Pfam" id="PF00383">
    <property type="entry name" value="dCMP_cyt_deam_1"/>
    <property type="match status" value="1"/>
</dbReference>
<comment type="similarity">
    <text evidence="4 12">In the N-terminal section; belongs to the cytidine and deoxycytidylate deaminase family.</text>
</comment>
<dbReference type="GO" id="GO:0008835">
    <property type="term" value="F:diaminohydroxyphosphoribosylaminopyrimidine deaminase activity"/>
    <property type="evidence" value="ECO:0007669"/>
    <property type="project" value="UniProtKB-EC"/>
</dbReference>
<comment type="function">
    <text evidence="1 12">Converts 2,5-diamino-6-(ribosylamino)-4(3h)-pyrimidinone 5'-phosphate into 5-amino-6-(ribosylamino)-2,4(1h,3h)-pyrimidinedione 5'-phosphate.</text>
</comment>
<dbReference type="InterPro" id="IPR016193">
    <property type="entry name" value="Cytidine_deaminase-like"/>
</dbReference>
<dbReference type="Pfam" id="PF01872">
    <property type="entry name" value="RibD_C"/>
    <property type="match status" value="1"/>
</dbReference>
<evidence type="ECO:0000256" key="2">
    <source>
        <dbReference type="ARBA" id="ARBA00004882"/>
    </source>
</evidence>
<feature type="binding site" evidence="14">
    <location>
        <position position="211"/>
    </location>
    <ligand>
        <name>substrate</name>
    </ligand>
</feature>
<evidence type="ECO:0000256" key="15">
    <source>
        <dbReference type="PIRSR" id="PIRSR006769-3"/>
    </source>
</evidence>
<dbReference type="RefSeq" id="WP_006996879.1">
    <property type="nucleotide sequence ID" value="NZ_CH724130.1"/>
</dbReference>
<dbReference type="EMBL" id="AAPV01000002">
    <property type="protein sequence ID" value="EAS84292.1"/>
    <property type="molecule type" value="Genomic_DNA"/>
</dbReference>
<feature type="binding site" evidence="14">
    <location>
        <position position="163"/>
    </location>
    <ligand>
        <name>NADP(+)</name>
        <dbReference type="ChEBI" id="CHEBI:58349"/>
    </ligand>
</feature>
<evidence type="ECO:0000313" key="18">
    <source>
        <dbReference type="Proteomes" id="UP000005306"/>
    </source>
</evidence>
<dbReference type="CDD" id="cd01284">
    <property type="entry name" value="Riboflavin_deaminase-reductase"/>
    <property type="match status" value="1"/>
</dbReference>
<feature type="binding site" evidence="14">
    <location>
        <position position="207"/>
    </location>
    <ligand>
        <name>NADP(+)</name>
        <dbReference type="ChEBI" id="CHEBI:58349"/>
    </ligand>
</feature>
<dbReference type="SUPFAM" id="SSF53927">
    <property type="entry name" value="Cytidine deaminase-like"/>
    <property type="match status" value="1"/>
</dbReference>
<evidence type="ECO:0000256" key="9">
    <source>
        <dbReference type="ARBA" id="ARBA00022857"/>
    </source>
</evidence>
<evidence type="ECO:0000256" key="14">
    <source>
        <dbReference type="PIRSR" id="PIRSR006769-2"/>
    </source>
</evidence>
<evidence type="ECO:0000256" key="11">
    <source>
        <dbReference type="ARBA" id="ARBA00023268"/>
    </source>
</evidence>
<name>Q1UZ99_PELU1</name>
<dbReference type="UniPathway" id="UPA00275">
    <property type="reaction ID" value="UER00401"/>
</dbReference>
<feature type="binding site" evidence="15">
    <location>
        <position position="93"/>
    </location>
    <ligand>
        <name>Zn(2+)</name>
        <dbReference type="ChEBI" id="CHEBI:29105"/>
        <note>catalytic</note>
    </ligand>
</feature>
<keyword evidence="8 12" id="KW-0862">Zinc</keyword>
<reference evidence="17 18" key="1">
    <citation type="submission" date="2006-04" db="EMBL/GenBank/DDBJ databases">
        <authorList>
            <person name="Giovannoni S.J."/>
            <person name="Cho J.-C."/>
            <person name="Ferriera S."/>
            <person name="Johnson J."/>
            <person name="Kravitz S."/>
            <person name="Halpern A."/>
            <person name="Remington K."/>
            <person name="Beeson K."/>
            <person name="Tran B."/>
            <person name="Rogers Y.-H."/>
            <person name="Friedman R."/>
            <person name="Venter J.C."/>
        </authorList>
    </citation>
    <scope>NUCLEOTIDE SEQUENCE [LARGE SCALE GENOMIC DNA]</scope>
    <source>
        <strain evidence="17 18">HTCC1002</strain>
    </source>
</reference>
<dbReference type="GO" id="GO:0009231">
    <property type="term" value="P:riboflavin biosynthetic process"/>
    <property type="evidence" value="ECO:0007669"/>
    <property type="project" value="UniProtKB-UniPathway"/>
</dbReference>
<comment type="pathway">
    <text evidence="2 12">Cofactor biosynthesis; riboflavin biosynthesis; 5-amino-6-(D-ribitylamino)uracil from GTP: step 2/4.</text>
</comment>
<evidence type="ECO:0000259" key="16">
    <source>
        <dbReference type="PROSITE" id="PS51747"/>
    </source>
</evidence>
<dbReference type="InterPro" id="IPR002125">
    <property type="entry name" value="CMP_dCMP_dom"/>
</dbReference>
<feature type="domain" description="CMP/dCMP-type deaminase" evidence="16">
    <location>
        <begin position="10"/>
        <end position="131"/>
    </location>
</feature>
<sequence length="366" mass="42183">MSTKKDKFSIKDKIFMELALNLAKARHGLTGINPSVGCVIVKNNKILSIGQTGFKGTPHAEFNAIKNSHENIEGSKMYVTLEPCSHYGKTPPCTNIIIKNKIKEVVYGVEDIDKKVKGKTLKILKSKNILVKKDLLKKQINKFYAPYFFNRKKNLPYVTGKIAISKNNLIYSKDTKRISDIHTDKFTHFLRYKNDSLMISSKTLNKDDPKLNCRIKGLSKFSPKRIILDRNLEIKKNSYIFKTANKDNTIIFYHNAKAEVKLMLKKKGITLIKSKLNKNSFDIKSILMKLYVLGCRNLLVEGGNDLSKHIIKKKLFNEFYLYKCSKSLSKLVNHKEFGFLKELKKNYKNKFKINKKLGKDVITLYK</sequence>
<feature type="binding site" evidence="14">
    <location>
        <position position="301"/>
    </location>
    <ligand>
        <name>substrate</name>
    </ligand>
</feature>
<evidence type="ECO:0000256" key="12">
    <source>
        <dbReference type="PIRNR" id="PIRNR006769"/>
    </source>
</evidence>
<evidence type="ECO:0000256" key="10">
    <source>
        <dbReference type="ARBA" id="ARBA00023002"/>
    </source>
</evidence>